<keyword evidence="3" id="KW-0238">DNA-binding</keyword>
<dbReference type="AlphaFoldDB" id="A0AAN7AIS0"/>
<dbReference type="SMART" id="SM00353">
    <property type="entry name" value="HLH"/>
    <property type="match status" value="1"/>
</dbReference>
<keyword evidence="4" id="KW-0804">Transcription</keyword>
<dbReference type="PROSITE" id="PS50888">
    <property type="entry name" value="BHLH"/>
    <property type="match status" value="1"/>
</dbReference>
<evidence type="ECO:0000259" key="7">
    <source>
        <dbReference type="PROSITE" id="PS50888"/>
    </source>
</evidence>
<dbReference type="InterPro" id="IPR036638">
    <property type="entry name" value="HLH_DNA-bd_sf"/>
</dbReference>
<feature type="compositionally biased region" description="Basic and acidic residues" evidence="6">
    <location>
        <begin position="393"/>
        <end position="402"/>
    </location>
</feature>
<evidence type="ECO:0000313" key="8">
    <source>
        <dbReference type="EMBL" id="KAK4190176.1"/>
    </source>
</evidence>
<evidence type="ECO:0000256" key="5">
    <source>
        <dbReference type="ARBA" id="ARBA00023242"/>
    </source>
</evidence>
<dbReference type="Pfam" id="PF00010">
    <property type="entry name" value="HLH"/>
    <property type="match status" value="1"/>
</dbReference>
<dbReference type="Proteomes" id="UP001302126">
    <property type="component" value="Unassembled WGS sequence"/>
</dbReference>
<dbReference type="Gene3D" id="4.10.280.10">
    <property type="entry name" value="Helix-loop-helix DNA-binding domain"/>
    <property type="match status" value="1"/>
</dbReference>
<dbReference type="GO" id="GO:0046983">
    <property type="term" value="F:protein dimerization activity"/>
    <property type="evidence" value="ECO:0007669"/>
    <property type="project" value="InterPro"/>
</dbReference>
<dbReference type="SUPFAM" id="SSF47459">
    <property type="entry name" value="HLH, helix-loop-helix DNA-binding domain"/>
    <property type="match status" value="1"/>
</dbReference>
<dbReference type="GO" id="GO:0000978">
    <property type="term" value="F:RNA polymerase II cis-regulatory region sequence-specific DNA binding"/>
    <property type="evidence" value="ECO:0007669"/>
    <property type="project" value="TreeGrafter"/>
</dbReference>
<keyword evidence="9" id="KW-1185">Reference proteome</keyword>
<organism evidence="8 9">
    <name type="scientific">Podospora australis</name>
    <dbReference type="NCBI Taxonomy" id="1536484"/>
    <lineage>
        <taxon>Eukaryota</taxon>
        <taxon>Fungi</taxon>
        <taxon>Dikarya</taxon>
        <taxon>Ascomycota</taxon>
        <taxon>Pezizomycotina</taxon>
        <taxon>Sordariomycetes</taxon>
        <taxon>Sordariomycetidae</taxon>
        <taxon>Sordariales</taxon>
        <taxon>Podosporaceae</taxon>
        <taxon>Podospora</taxon>
    </lineage>
</organism>
<feature type="domain" description="BHLH" evidence="7">
    <location>
        <begin position="394"/>
        <end position="446"/>
    </location>
</feature>
<reference evidence="8" key="1">
    <citation type="journal article" date="2023" name="Mol. Phylogenet. Evol.">
        <title>Genome-scale phylogeny and comparative genomics of the fungal order Sordariales.</title>
        <authorList>
            <person name="Hensen N."/>
            <person name="Bonometti L."/>
            <person name="Westerberg I."/>
            <person name="Brannstrom I.O."/>
            <person name="Guillou S."/>
            <person name="Cros-Aarteil S."/>
            <person name="Calhoun S."/>
            <person name="Haridas S."/>
            <person name="Kuo A."/>
            <person name="Mondo S."/>
            <person name="Pangilinan J."/>
            <person name="Riley R."/>
            <person name="LaButti K."/>
            <person name="Andreopoulos B."/>
            <person name="Lipzen A."/>
            <person name="Chen C."/>
            <person name="Yan M."/>
            <person name="Daum C."/>
            <person name="Ng V."/>
            <person name="Clum A."/>
            <person name="Steindorff A."/>
            <person name="Ohm R.A."/>
            <person name="Martin F."/>
            <person name="Silar P."/>
            <person name="Natvig D.O."/>
            <person name="Lalanne C."/>
            <person name="Gautier V."/>
            <person name="Ament-Velasquez S.L."/>
            <person name="Kruys A."/>
            <person name="Hutchinson M.I."/>
            <person name="Powell A.J."/>
            <person name="Barry K."/>
            <person name="Miller A.N."/>
            <person name="Grigoriev I.V."/>
            <person name="Debuchy R."/>
            <person name="Gladieux P."/>
            <person name="Hiltunen Thoren M."/>
            <person name="Johannesson H."/>
        </authorList>
    </citation>
    <scope>NUCLEOTIDE SEQUENCE</scope>
    <source>
        <strain evidence="8">PSN309</strain>
    </source>
</reference>
<sequence length="467" mass="50660">MLLAPTLNMGPRRHPPHPPADMPHYFGYLVDDQVQQDLGLDELLNGFDMSGPNDLLSTDQNALMTSFFSSVYSGPDGHSLASGNYGEGASLEAGLTEGLNFQDVSNLGIHEQRWEHDVPLRQTQPSHPNVQFHPHLSQPPQEDINAQYLGSTSSREDIEAARILHGRGHSVSLHNNPVQLSPTQGLPVHDASYMFNPNPASTYRNHSRPSLPPSGLQFGTDASFSGNGVHYAPPAGVRNQAEQEVAEQMGALACFQRNPSAANTRAPSPIQWAPETGVGINATPLRLQTTNLAPATVSEESEEPEDSTPRSTKRRKSCKSASADVEDEQLPSSALVAPSVGLSSPENSASPPLQAAFSKRRTSRVDKPAESSGKRKRGATAKPKAPRENLTPDQRRENHIKSEQKRRNLIKIGFDNLQATVPSCKASGQQSKSTILKNTIEWLHEIEKGNELLQQLLDGASNGYTAV</sequence>
<evidence type="ECO:0000256" key="2">
    <source>
        <dbReference type="ARBA" id="ARBA00023015"/>
    </source>
</evidence>
<dbReference type="EMBL" id="MU864368">
    <property type="protein sequence ID" value="KAK4190176.1"/>
    <property type="molecule type" value="Genomic_DNA"/>
</dbReference>
<name>A0AAN7AIS0_9PEZI</name>
<accession>A0AAN7AIS0</accession>
<keyword evidence="5" id="KW-0539">Nucleus</keyword>
<dbReference type="GO" id="GO:0005634">
    <property type="term" value="C:nucleus"/>
    <property type="evidence" value="ECO:0007669"/>
    <property type="project" value="UniProtKB-SubCell"/>
</dbReference>
<feature type="compositionally biased region" description="Polar residues" evidence="6">
    <location>
        <begin position="341"/>
        <end position="351"/>
    </location>
</feature>
<feature type="compositionally biased region" description="Basic and acidic residues" evidence="6">
    <location>
        <begin position="363"/>
        <end position="373"/>
    </location>
</feature>
<comment type="subcellular location">
    <subcellularLocation>
        <location evidence="1">Nucleus</location>
    </subcellularLocation>
</comment>
<dbReference type="GO" id="GO:0000981">
    <property type="term" value="F:DNA-binding transcription factor activity, RNA polymerase II-specific"/>
    <property type="evidence" value="ECO:0007669"/>
    <property type="project" value="TreeGrafter"/>
</dbReference>
<evidence type="ECO:0000256" key="1">
    <source>
        <dbReference type="ARBA" id="ARBA00004123"/>
    </source>
</evidence>
<evidence type="ECO:0000256" key="4">
    <source>
        <dbReference type="ARBA" id="ARBA00023163"/>
    </source>
</evidence>
<evidence type="ECO:0000313" key="9">
    <source>
        <dbReference type="Proteomes" id="UP001302126"/>
    </source>
</evidence>
<dbReference type="PANTHER" id="PTHR15741:SF27">
    <property type="entry name" value="TRANSCRIPTION FACTOR AP-4"/>
    <property type="match status" value="1"/>
</dbReference>
<evidence type="ECO:0000256" key="6">
    <source>
        <dbReference type="SAM" id="MobiDB-lite"/>
    </source>
</evidence>
<proteinExistence type="predicted"/>
<comment type="caution">
    <text evidence="8">The sequence shown here is derived from an EMBL/GenBank/DDBJ whole genome shotgun (WGS) entry which is preliminary data.</text>
</comment>
<keyword evidence="2" id="KW-0805">Transcription regulation</keyword>
<feature type="region of interest" description="Disordered" evidence="6">
    <location>
        <begin position="293"/>
        <end position="402"/>
    </location>
</feature>
<dbReference type="InterPro" id="IPR052207">
    <property type="entry name" value="Max-like/E-box_TFs"/>
</dbReference>
<reference evidence="8" key="2">
    <citation type="submission" date="2023-05" db="EMBL/GenBank/DDBJ databases">
        <authorList>
            <consortium name="Lawrence Berkeley National Laboratory"/>
            <person name="Steindorff A."/>
            <person name="Hensen N."/>
            <person name="Bonometti L."/>
            <person name="Westerberg I."/>
            <person name="Brannstrom I.O."/>
            <person name="Guillou S."/>
            <person name="Cros-Aarteil S."/>
            <person name="Calhoun S."/>
            <person name="Haridas S."/>
            <person name="Kuo A."/>
            <person name="Mondo S."/>
            <person name="Pangilinan J."/>
            <person name="Riley R."/>
            <person name="Labutti K."/>
            <person name="Andreopoulos B."/>
            <person name="Lipzen A."/>
            <person name="Chen C."/>
            <person name="Yanf M."/>
            <person name="Daum C."/>
            <person name="Ng V."/>
            <person name="Clum A."/>
            <person name="Ohm R."/>
            <person name="Martin F."/>
            <person name="Silar P."/>
            <person name="Natvig D."/>
            <person name="Lalanne C."/>
            <person name="Gautier V."/>
            <person name="Ament-Velasquez S.L."/>
            <person name="Kruys A."/>
            <person name="Hutchinson M.I."/>
            <person name="Powell A.J."/>
            <person name="Barry K."/>
            <person name="Miller A.N."/>
            <person name="Grigoriev I.V."/>
            <person name="Debuchy R."/>
            <person name="Gladieux P."/>
            <person name="Thoren M.H."/>
            <person name="Johannesson H."/>
        </authorList>
    </citation>
    <scope>NUCLEOTIDE SEQUENCE</scope>
    <source>
        <strain evidence="8">PSN309</strain>
    </source>
</reference>
<dbReference type="InterPro" id="IPR011598">
    <property type="entry name" value="bHLH_dom"/>
</dbReference>
<dbReference type="PANTHER" id="PTHR15741">
    <property type="entry name" value="BASIC HELIX-LOOP-HELIX ZIP TRANSCRIPTION FACTOR"/>
    <property type="match status" value="1"/>
</dbReference>
<evidence type="ECO:0000256" key="3">
    <source>
        <dbReference type="ARBA" id="ARBA00023125"/>
    </source>
</evidence>
<gene>
    <name evidence="8" type="ORF">QBC35DRAFT_94627</name>
</gene>
<protein>
    <recommendedName>
        <fullName evidence="7">BHLH domain-containing protein</fullName>
    </recommendedName>
</protein>